<keyword evidence="3" id="KW-0378">Hydrolase</keyword>
<dbReference type="EC" id="3.5.2.14" evidence="3"/>
<name>A0ABU0FF87_9HYPH</name>
<dbReference type="InterPro" id="IPR003692">
    <property type="entry name" value="Hydantoinase_B"/>
</dbReference>
<evidence type="ECO:0000313" key="4">
    <source>
        <dbReference type="Proteomes" id="UP001237448"/>
    </source>
</evidence>
<dbReference type="PANTHER" id="PTHR11365:SF23">
    <property type="entry name" value="HYPOTHETICAL 5-OXOPROLINASE (EUROFUNG)-RELATED"/>
    <property type="match status" value="1"/>
</dbReference>
<feature type="region of interest" description="Disordered" evidence="1">
    <location>
        <begin position="523"/>
        <end position="544"/>
    </location>
</feature>
<keyword evidence="4" id="KW-1185">Reference proteome</keyword>
<reference evidence="3 4" key="1">
    <citation type="submission" date="2023-07" db="EMBL/GenBank/DDBJ databases">
        <title>Genomic Encyclopedia of Type Strains, Phase IV (KMG-IV): sequencing the most valuable type-strain genomes for metagenomic binning, comparative biology and taxonomic classification.</title>
        <authorList>
            <person name="Goeker M."/>
        </authorList>
    </citation>
    <scope>NUCLEOTIDE SEQUENCE [LARGE SCALE GENOMIC DNA]</scope>
    <source>
        <strain evidence="3 4">DSM 5896</strain>
    </source>
</reference>
<dbReference type="PANTHER" id="PTHR11365">
    <property type="entry name" value="5-OXOPROLINASE RELATED"/>
    <property type="match status" value="1"/>
</dbReference>
<dbReference type="GO" id="GO:0047423">
    <property type="term" value="F:N-methylhydantoinase (ATP-hydrolyzing) activity"/>
    <property type="evidence" value="ECO:0007669"/>
    <property type="project" value="UniProtKB-EC"/>
</dbReference>
<evidence type="ECO:0000313" key="3">
    <source>
        <dbReference type="EMBL" id="MDQ0392804.1"/>
    </source>
</evidence>
<comment type="caution">
    <text evidence="3">The sequence shown here is derived from an EMBL/GenBank/DDBJ whole genome shotgun (WGS) entry which is preliminary data.</text>
</comment>
<dbReference type="InterPro" id="IPR045079">
    <property type="entry name" value="Oxoprolinase-like"/>
</dbReference>
<protein>
    <submittedName>
        <fullName evidence="3">N-methylhydantoinase B</fullName>
        <ecNumber evidence="3">3.5.2.14</ecNumber>
    </submittedName>
</protein>
<gene>
    <name evidence="3" type="ORF">J3R73_002596</name>
</gene>
<evidence type="ECO:0000256" key="1">
    <source>
        <dbReference type="SAM" id="MobiDB-lite"/>
    </source>
</evidence>
<dbReference type="Pfam" id="PF02538">
    <property type="entry name" value="Hydantoinase_B"/>
    <property type="match status" value="1"/>
</dbReference>
<evidence type="ECO:0000259" key="2">
    <source>
        <dbReference type="Pfam" id="PF02538"/>
    </source>
</evidence>
<dbReference type="Proteomes" id="UP001237448">
    <property type="component" value="Unassembled WGS sequence"/>
</dbReference>
<feature type="domain" description="Hydantoinase B/oxoprolinase" evidence="2">
    <location>
        <begin position="18"/>
        <end position="533"/>
    </location>
</feature>
<proteinExistence type="predicted"/>
<accession>A0ABU0FF87</accession>
<organism evidence="3 4">
    <name type="scientific">Labrys monachus</name>
    <dbReference type="NCBI Taxonomy" id="217067"/>
    <lineage>
        <taxon>Bacteria</taxon>
        <taxon>Pseudomonadati</taxon>
        <taxon>Pseudomonadota</taxon>
        <taxon>Alphaproteobacteria</taxon>
        <taxon>Hyphomicrobiales</taxon>
        <taxon>Xanthobacteraceae</taxon>
        <taxon>Labrys</taxon>
    </lineage>
</organism>
<dbReference type="EMBL" id="JAUSVK010000001">
    <property type="protein sequence ID" value="MDQ0392804.1"/>
    <property type="molecule type" value="Genomic_DNA"/>
</dbReference>
<dbReference type="RefSeq" id="WP_307427262.1">
    <property type="nucleotide sequence ID" value="NZ_JAUSVK010000001.1"/>
</dbReference>
<sequence length="544" mass="56905">MSSPASIGRDAPAAAALDAIAIELIRNSFHSICDEMFELVVRSSHSPNIKERRDCSCCLYAPSGEMVVQAEHIPIHLGTMPQALKAILAEYPAGTMQPGDAFLVNDPYFGGNHLPDLVIAGPMFLDGVLVGFAASMAHHTDVGGMTPRSMPASAVEIFQEGLRIPPVRLAEGGRINGDIMRLVALNSRLPAERRTDVQAQLSSLHIAQRRIDDMGRRYGAETLLAAQQALLSMGEAAMRMRIAALDDRRLTGASVADFGGDFIPIQVAIYKEAGSLVVDFEGTGAQTRSPFNSCLSNTYACVYMALRVVLGDDIPPSQGLYRPLILRVPEGSILNPAYPAAISAATQVSYHTFEALMRAFAPVRPDKVLADTGGGGVFSFGGLNPRSPGMFVYGEALGGGGGASATSDGDAGVIPPVANLHDTPVEVLETNIPVRIERYEPVEGSGGAGRHRGGAGLRRTFRMLAPVRCAFQISMPAKGPGGLQGGGSGRPTRAVVERADGTRSAVTRYTECDVAAGEAVTIETAGGGGFGSPSGSDSATGNAS</sequence>